<comment type="catalytic activity">
    <reaction evidence="1">
        <text>ATP + protein L-histidine = ADP + protein N-phospho-L-histidine.</text>
        <dbReference type="EC" id="2.7.13.3"/>
    </reaction>
</comment>
<keyword evidence="9" id="KW-0812">Transmembrane</keyword>
<dbReference type="PANTHER" id="PTHR43711:SF26">
    <property type="entry name" value="SENSOR HISTIDINE KINASE RCSC"/>
    <property type="match status" value="1"/>
</dbReference>
<dbReference type="InterPro" id="IPR005467">
    <property type="entry name" value="His_kinase_dom"/>
</dbReference>
<organism evidence="11 12">
    <name type="scientific">Clostridium acidisoli DSM 12555</name>
    <dbReference type="NCBI Taxonomy" id="1121291"/>
    <lineage>
        <taxon>Bacteria</taxon>
        <taxon>Bacillati</taxon>
        <taxon>Bacillota</taxon>
        <taxon>Clostridia</taxon>
        <taxon>Eubacteriales</taxon>
        <taxon>Clostridiaceae</taxon>
        <taxon>Clostridium</taxon>
    </lineage>
</organism>
<dbReference type="Pfam" id="PF02518">
    <property type="entry name" value="HATPase_c"/>
    <property type="match status" value="1"/>
</dbReference>
<dbReference type="AlphaFoldDB" id="A0A1W1XFR5"/>
<dbReference type="SUPFAM" id="SSF55874">
    <property type="entry name" value="ATPase domain of HSP90 chaperone/DNA topoisomerase II/histidine kinase"/>
    <property type="match status" value="1"/>
</dbReference>
<sequence>MEFKQNYLMEVLHIMHNVLFFLIMLLVYAALALICISFNIIYKKKYLNLISMSHIFGILTVLFCIFNTIIFGNYVIKIFSVTFFLCANFLGILALLSYFEINVKAYYKYIAIALIIIDAYTCNNEPNISVIIHKDILMLVYIGIGIFILTSKHNKLSSKIFASVSLIFPSVQFIFQIVIMFTRLPILKILPNVDLVSYELQALTYSFFIIFITIEDASKKFSSHVNVLQEEVKDKEKKLTEYVELDKLKSEFLANISHELRTPINVIFSSVQLYEINLEKSNCKSDKNLNKYIDIMKKNCYRLTKLSNNLIDMSKIDAGIVDLNLQNVDIIKIVEDTTLSVVPFAESKDIQIIFDTEIEELLMACDIDKIERIILNLLSNAIKFTQNHGEIKVYTCFSKNKLQINVEDNGPGICKDMHEKIFNRFTQISDTFIRKNEGSGIGLSLVKSLVEMHNGKVYLESEENKGCKFKIEFPYRRLDINNKNSEDFSEINMKKVEIEFSDL</sequence>
<evidence type="ECO:0000256" key="1">
    <source>
        <dbReference type="ARBA" id="ARBA00000085"/>
    </source>
</evidence>
<evidence type="ECO:0000259" key="10">
    <source>
        <dbReference type="PROSITE" id="PS50109"/>
    </source>
</evidence>
<dbReference type="GO" id="GO:0000155">
    <property type="term" value="F:phosphorelay sensor kinase activity"/>
    <property type="evidence" value="ECO:0007669"/>
    <property type="project" value="InterPro"/>
</dbReference>
<keyword evidence="6 11" id="KW-0418">Kinase</keyword>
<evidence type="ECO:0000256" key="9">
    <source>
        <dbReference type="SAM" id="Phobius"/>
    </source>
</evidence>
<keyword evidence="9" id="KW-1133">Transmembrane helix</keyword>
<dbReference type="FunFam" id="1.10.287.130:FF:000001">
    <property type="entry name" value="Two-component sensor histidine kinase"/>
    <property type="match status" value="1"/>
</dbReference>
<evidence type="ECO:0000256" key="7">
    <source>
        <dbReference type="ARBA" id="ARBA00022840"/>
    </source>
</evidence>
<keyword evidence="8" id="KW-0902">Two-component regulatory system</keyword>
<dbReference type="SMART" id="SM00388">
    <property type="entry name" value="HisKA"/>
    <property type="match status" value="1"/>
</dbReference>
<feature type="transmembrane region" description="Helical" evidence="9">
    <location>
        <begin position="54"/>
        <end position="72"/>
    </location>
</feature>
<dbReference type="Gene3D" id="3.30.565.10">
    <property type="entry name" value="Histidine kinase-like ATPase, C-terminal domain"/>
    <property type="match status" value="1"/>
</dbReference>
<evidence type="ECO:0000313" key="11">
    <source>
        <dbReference type="EMBL" id="SMC22803.1"/>
    </source>
</evidence>
<dbReference type="InterPro" id="IPR004358">
    <property type="entry name" value="Sig_transdc_His_kin-like_C"/>
</dbReference>
<dbReference type="InterPro" id="IPR003661">
    <property type="entry name" value="HisK_dim/P_dom"/>
</dbReference>
<evidence type="ECO:0000256" key="4">
    <source>
        <dbReference type="ARBA" id="ARBA00022679"/>
    </source>
</evidence>
<keyword evidence="3" id="KW-0597">Phosphoprotein</keyword>
<proteinExistence type="predicted"/>
<dbReference type="SMART" id="SM00387">
    <property type="entry name" value="HATPase_c"/>
    <property type="match status" value="1"/>
</dbReference>
<evidence type="ECO:0000256" key="2">
    <source>
        <dbReference type="ARBA" id="ARBA00012438"/>
    </source>
</evidence>
<dbReference type="FunFam" id="3.30.565.10:FF:000037">
    <property type="entry name" value="Hybrid sensor histidine kinase/response regulator"/>
    <property type="match status" value="1"/>
</dbReference>
<accession>A0A1W1XFR5</accession>
<evidence type="ECO:0000256" key="3">
    <source>
        <dbReference type="ARBA" id="ARBA00022553"/>
    </source>
</evidence>
<reference evidence="11 12" key="1">
    <citation type="submission" date="2017-04" db="EMBL/GenBank/DDBJ databases">
        <authorList>
            <person name="Afonso C.L."/>
            <person name="Miller P.J."/>
            <person name="Scott M.A."/>
            <person name="Spackman E."/>
            <person name="Goraichik I."/>
            <person name="Dimitrov K.M."/>
            <person name="Suarez D.L."/>
            <person name="Swayne D.E."/>
        </authorList>
    </citation>
    <scope>NUCLEOTIDE SEQUENCE [LARGE SCALE GENOMIC DNA]</scope>
    <source>
        <strain evidence="11 12">DSM 12555</strain>
    </source>
</reference>
<keyword evidence="7" id="KW-0067">ATP-binding</keyword>
<protein>
    <recommendedName>
        <fullName evidence="2">histidine kinase</fullName>
        <ecNumber evidence="2">2.7.13.3</ecNumber>
    </recommendedName>
</protein>
<feature type="transmembrane region" description="Helical" evidence="9">
    <location>
        <begin position="195"/>
        <end position="214"/>
    </location>
</feature>
<dbReference type="InterPro" id="IPR036097">
    <property type="entry name" value="HisK_dim/P_sf"/>
</dbReference>
<name>A0A1W1XFR5_9CLOT</name>
<feature type="transmembrane region" description="Helical" evidence="9">
    <location>
        <begin position="78"/>
        <end position="99"/>
    </location>
</feature>
<feature type="domain" description="Histidine kinase" evidence="10">
    <location>
        <begin position="255"/>
        <end position="477"/>
    </location>
</feature>
<keyword evidence="5" id="KW-0547">Nucleotide-binding</keyword>
<dbReference type="InterPro" id="IPR050736">
    <property type="entry name" value="Sensor_HK_Regulatory"/>
</dbReference>
<dbReference type="InterPro" id="IPR003594">
    <property type="entry name" value="HATPase_dom"/>
</dbReference>
<dbReference type="STRING" id="1121291.SAMN02745134_01733"/>
<evidence type="ECO:0000256" key="6">
    <source>
        <dbReference type="ARBA" id="ARBA00022777"/>
    </source>
</evidence>
<dbReference type="EMBL" id="FWXH01000004">
    <property type="protein sequence ID" value="SMC22803.1"/>
    <property type="molecule type" value="Genomic_DNA"/>
</dbReference>
<keyword evidence="4" id="KW-0808">Transferase</keyword>
<feature type="transmembrane region" description="Helical" evidence="9">
    <location>
        <begin position="128"/>
        <end position="149"/>
    </location>
</feature>
<dbReference type="EC" id="2.7.13.3" evidence="2"/>
<dbReference type="GO" id="GO:0005524">
    <property type="term" value="F:ATP binding"/>
    <property type="evidence" value="ECO:0007669"/>
    <property type="project" value="UniProtKB-KW"/>
</dbReference>
<keyword evidence="9" id="KW-0472">Membrane</keyword>
<dbReference type="Pfam" id="PF00512">
    <property type="entry name" value="HisKA"/>
    <property type="match status" value="1"/>
</dbReference>
<evidence type="ECO:0000256" key="5">
    <source>
        <dbReference type="ARBA" id="ARBA00022741"/>
    </source>
</evidence>
<evidence type="ECO:0000313" key="12">
    <source>
        <dbReference type="Proteomes" id="UP000192468"/>
    </source>
</evidence>
<dbReference type="CDD" id="cd00082">
    <property type="entry name" value="HisKA"/>
    <property type="match status" value="1"/>
</dbReference>
<dbReference type="Gene3D" id="1.10.287.130">
    <property type="match status" value="1"/>
</dbReference>
<gene>
    <name evidence="11" type="ORF">SAMN02745134_01733</name>
</gene>
<feature type="transmembrane region" description="Helical" evidence="9">
    <location>
        <begin position="20"/>
        <end position="42"/>
    </location>
</feature>
<dbReference type="InterPro" id="IPR036890">
    <property type="entry name" value="HATPase_C_sf"/>
</dbReference>
<keyword evidence="12" id="KW-1185">Reference proteome</keyword>
<dbReference type="Proteomes" id="UP000192468">
    <property type="component" value="Unassembled WGS sequence"/>
</dbReference>
<evidence type="ECO:0000256" key="8">
    <source>
        <dbReference type="ARBA" id="ARBA00023012"/>
    </source>
</evidence>
<dbReference type="PANTHER" id="PTHR43711">
    <property type="entry name" value="TWO-COMPONENT HISTIDINE KINASE"/>
    <property type="match status" value="1"/>
</dbReference>
<dbReference type="PRINTS" id="PR00344">
    <property type="entry name" value="BCTRLSENSOR"/>
</dbReference>
<feature type="transmembrane region" description="Helical" evidence="9">
    <location>
        <begin position="161"/>
        <end position="183"/>
    </location>
</feature>
<dbReference type="SUPFAM" id="SSF47384">
    <property type="entry name" value="Homodimeric domain of signal transducing histidine kinase"/>
    <property type="match status" value="1"/>
</dbReference>
<dbReference type="PROSITE" id="PS50109">
    <property type="entry name" value="HIS_KIN"/>
    <property type="match status" value="1"/>
</dbReference>